<name>A0A7R9MHT1_9ACAR</name>
<keyword evidence="2" id="KW-0812">Transmembrane</keyword>
<organism evidence="5">
    <name type="scientific">Oppiella nova</name>
    <dbReference type="NCBI Taxonomy" id="334625"/>
    <lineage>
        <taxon>Eukaryota</taxon>
        <taxon>Metazoa</taxon>
        <taxon>Ecdysozoa</taxon>
        <taxon>Arthropoda</taxon>
        <taxon>Chelicerata</taxon>
        <taxon>Arachnida</taxon>
        <taxon>Acari</taxon>
        <taxon>Acariformes</taxon>
        <taxon>Sarcoptiformes</taxon>
        <taxon>Oribatida</taxon>
        <taxon>Brachypylina</taxon>
        <taxon>Oppioidea</taxon>
        <taxon>Oppiidae</taxon>
        <taxon>Oppiella</taxon>
    </lineage>
</organism>
<dbReference type="AlphaFoldDB" id="A0A7R9MHT1"/>
<dbReference type="EMBL" id="CAJPVJ010019552">
    <property type="protein sequence ID" value="CAG2177343.1"/>
    <property type="molecule type" value="Genomic_DNA"/>
</dbReference>
<keyword evidence="4" id="KW-0472">Membrane</keyword>
<protein>
    <submittedName>
        <fullName evidence="5">Uncharacterized protein</fullName>
    </submittedName>
</protein>
<evidence type="ECO:0000313" key="5">
    <source>
        <dbReference type="EMBL" id="CAD7660205.1"/>
    </source>
</evidence>
<evidence type="ECO:0000256" key="2">
    <source>
        <dbReference type="ARBA" id="ARBA00022692"/>
    </source>
</evidence>
<evidence type="ECO:0000313" key="7">
    <source>
        <dbReference type="Proteomes" id="UP000728032"/>
    </source>
</evidence>
<proteinExistence type="predicted"/>
<keyword evidence="3" id="KW-1133">Transmembrane helix</keyword>
<reference evidence="5" key="1">
    <citation type="submission" date="2020-11" db="EMBL/GenBank/DDBJ databases">
        <authorList>
            <person name="Tran Van P."/>
        </authorList>
    </citation>
    <scope>NUCLEOTIDE SEQUENCE</scope>
</reference>
<accession>A0A7R9MHT1</accession>
<evidence type="ECO:0000313" key="6">
    <source>
        <dbReference type="EMBL" id="CAD7664469.1"/>
    </source>
</evidence>
<dbReference type="GO" id="GO:0016020">
    <property type="term" value="C:membrane"/>
    <property type="evidence" value="ECO:0007669"/>
    <property type="project" value="UniProtKB-SubCell"/>
</dbReference>
<dbReference type="PANTHER" id="PTHR46283">
    <property type="entry name" value="E3 UBIQUITIN-PROTEIN LIGASE MARCH5"/>
    <property type="match status" value="1"/>
</dbReference>
<evidence type="ECO:0000256" key="4">
    <source>
        <dbReference type="ARBA" id="ARBA00023136"/>
    </source>
</evidence>
<gene>
    <name evidence="5" type="ORF">ONB1V03_LOCUS16775</name>
    <name evidence="6" type="ORF">ONB1V03_LOCUS21027</name>
</gene>
<evidence type="ECO:0000256" key="1">
    <source>
        <dbReference type="ARBA" id="ARBA00004141"/>
    </source>
</evidence>
<sequence length="140" mass="16293">MVLRLWRRHYRKIPLISFFTGRPAEGFNRENMERNLLGLENAVQIERNNGVINHIEINVSGTSICRAFCGALLLPTFAKFVGQCLYDSIDSDIHKTLLGGLTFIVVKGGFKIYLRQQQFIRQTKRKILNYREFAQTHDYN</sequence>
<comment type="subcellular location">
    <subcellularLocation>
        <location evidence="1">Membrane</location>
        <topology evidence="1">Multi-pass membrane protein</topology>
    </subcellularLocation>
</comment>
<dbReference type="EMBL" id="OC953456">
    <property type="protein sequence ID" value="CAD7664469.1"/>
    <property type="molecule type" value="Genomic_DNA"/>
</dbReference>
<keyword evidence="7" id="KW-1185">Reference proteome</keyword>
<evidence type="ECO:0000256" key="3">
    <source>
        <dbReference type="ARBA" id="ARBA00022989"/>
    </source>
</evidence>
<dbReference type="OrthoDB" id="5817083at2759"/>
<dbReference type="Proteomes" id="UP000728032">
    <property type="component" value="Unassembled WGS sequence"/>
</dbReference>
<dbReference type="EMBL" id="OC934377">
    <property type="protein sequence ID" value="CAD7660205.1"/>
    <property type="molecule type" value="Genomic_DNA"/>
</dbReference>
<dbReference type="EMBL" id="CAJPVJ010038631">
    <property type="protein sequence ID" value="CAG2181606.1"/>
    <property type="molecule type" value="Genomic_DNA"/>
</dbReference>